<dbReference type="AlphaFoldDB" id="W6YKI0"/>
<gene>
    <name evidence="2" type="ORF">COCCADRAFT_993</name>
</gene>
<name>W6YKI0_COCC2</name>
<dbReference type="EMBL" id="KI964544">
    <property type="protein sequence ID" value="EUC38185.1"/>
    <property type="molecule type" value="Genomic_DNA"/>
</dbReference>
<evidence type="ECO:0000256" key="1">
    <source>
        <dbReference type="SAM" id="MobiDB-lite"/>
    </source>
</evidence>
<dbReference type="OrthoDB" id="3784793at2759"/>
<proteinExistence type="predicted"/>
<protein>
    <submittedName>
        <fullName evidence="2">Uncharacterized protein</fullName>
    </submittedName>
</protein>
<feature type="region of interest" description="Disordered" evidence="1">
    <location>
        <begin position="123"/>
        <end position="142"/>
    </location>
</feature>
<organism evidence="2 3">
    <name type="scientific">Cochliobolus carbonum (strain 26-R-13)</name>
    <name type="common">Maize leaf spot fungus</name>
    <name type="synonym">Bipolaris zeicola</name>
    <dbReference type="NCBI Taxonomy" id="930089"/>
    <lineage>
        <taxon>Eukaryota</taxon>
        <taxon>Fungi</taxon>
        <taxon>Dikarya</taxon>
        <taxon>Ascomycota</taxon>
        <taxon>Pezizomycotina</taxon>
        <taxon>Dothideomycetes</taxon>
        <taxon>Pleosporomycetidae</taxon>
        <taxon>Pleosporales</taxon>
        <taxon>Pleosporineae</taxon>
        <taxon>Pleosporaceae</taxon>
        <taxon>Bipolaris</taxon>
    </lineage>
</organism>
<dbReference type="GeneID" id="19154774"/>
<dbReference type="RefSeq" id="XP_007707428.1">
    <property type="nucleotide sequence ID" value="XM_007709238.1"/>
</dbReference>
<feature type="compositionally biased region" description="Low complexity" evidence="1">
    <location>
        <begin position="125"/>
        <end position="141"/>
    </location>
</feature>
<dbReference type="KEGG" id="bze:COCCADRAFT_993"/>
<feature type="compositionally biased region" description="Polar residues" evidence="1">
    <location>
        <begin position="229"/>
        <end position="284"/>
    </location>
</feature>
<evidence type="ECO:0000313" key="2">
    <source>
        <dbReference type="EMBL" id="EUC38185.1"/>
    </source>
</evidence>
<sequence length="388" mass="43865">MPFHDENWEEWQRDYDVFPAYSDYLLGPDLRVVVTQEPGLHPLIYPTPIPQPIQYTRNVRSRSQIPRMITRSGLATTTLPNHQSALHRGESGDYLGNDSSNNTRTLIDPPNFLQHPRTLSGIYEQSRQQPHTSTQTHSHSSAALEQSYVPFSPEQAPQVVLLQPDDIVCDPRYQCMEPEMRNQLRRYLSGLWHIANNSTDTGKKAKALADIRNFSGRILHHVKIIEVSKGQQSHPRTPAHNQPEQTDQQLSPTSTQPLHQQSTQPQAQVVGENHSSQLASQSAWQPPVLPHTEVVAPQVSTQLCASINRHVPQVWYCLRITGDKSEPISADDLHRRNRAQQWLASFRMSLSVEGLAYISGVLRWMHSEQTAGRDPLVSFGYKLASVQG</sequence>
<dbReference type="HOGENOM" id="CLU_685394_0_0_1"/>
<accession>W6YKI0</accession>
<evidence type="ECO:0000313" key="3">
    <source>
        <dbReference type="Proteomes" id="UP000053841"/>
    </source>
</evidence>
<dbReference type="Proteomes" id="UP000053841">
    <property type="component" value="Unassembled WGS sequence"/>
</dbReference>
<keyword evidence="3" id="KW-1185">Reference proteome</keyword>
<feature type="region of interest" description="Disordered" evidence="1">
    <location>
        <begin position="228"/>
        <end position="284"/>
    </location>
</feature>
<reference evidence="2 3" key="1">
    <citation type="journal article" date="2013" name="PLoS Genet.">
        <title>Comparative genome structure, secondary metabolite, and effector coding capacity across Cochliobolus pathogens.</title>
        <authorList>
            <person name="Condon B.J."/>
            <person name="Leng Y."/>
            <person name="Wu D."/>
            <person name="Bushley K.E."/>
            <person name="Ohm R.A."/>
            <person name="Otillar R."/>
            <person name="Martin J."/>
            <person name="Schackwitz W."/>
            <person name="Grimwood J."/>
            <person name="MohdZainudin N."/>
            <person name="Xue C."/>
            <person name="Wang R."/>
            <person name="Manning V.A."/>
            <person name="Dhillon B."/>
            <person name="Tu Z.J."/>
            <person name="Steffenson B.J."/>
            <person name="Salamov A."/>
            <person name="Sun H."/>
            <person name="Lowry S."/>
            <person name="LaButti K."/>
            <person name="Han J."/>
            <person name="Copeland A."/>
            <person name="Lindquist E."/>
            <person name="Barry K."/>
            <person name="Schmutz J."/>
            <person name="Baker S.E."/>
            <person name="Ciuffetti L.M."/>
            <person name="Grigoriev I.V."/>
            <person name="Zhong S."/>
            <person name="Turgeon B.G."/>
        </authorList>
    </citation>
    <scope>NUCLEOTIDE SEQUENCE [LARGE SCALE GENOMIC DNA]</scope>
    <source>
        <strain evidence="2 3">26-R-13</strain>
    </source>
</reference>
<feature type="region of interest" description="Disordered" evidence="1">
    <location>
        <begin position="76"/>
        <end position="112"/>
    </location>
</feature>